<organism evidence="11 12">
    <name type="scientific">Azonexus fungiphilus</name>
    <dbReference type="NCBI Taxonomy" id="146940"/>
    <lineage>
        <taxon>Bacteria</taxon>
        <taxon>Pseudomonadati</taxon>
        <taxon>Pseudomonadota</taxon>
        <taxon>Betaproteobacteria</taxon>
        <taxon>Rhodocyclales</taxon>
        <taxon>Azonexaceae</taxon>
        <taxon>Azonexus</taxon>
    </lineage>
</organism>
<evidence type="ECO:0000259" key="10">
    <source>
        <dbReference type="PROSITE" id="PS51352"/>
    </source>
</evidence>
<evidence type="ECO:0000313" key="11">
    <source>
        <dbReference type="EMBL" id="RKT63048.1"/>
    </source>
</evidence>
<evidence type="ECO:0000256" key="1">
    <source>
        <dbReference type="ARBA" id="ARBA00004418"/>
    </source>
</evidence>
<feature type="chain" id="PRO_5019801000" description="Thiol:disulfide interchange protein" evidence="9">
    <location>
        <begin position="27"/>
        <end position="213"/>
    </location>
</feature>
<dbReference type="Pfam" id="PF01323">
    <property type="entry name" value="DSBA"/>
    <property type="match status" value="1"/>
</dbReference>
<dbReference type="PANTHER" id="PTHR35891">
    <property type="entry name" value="THIOL:DISULFIDE INTERCHANGE PROTEIN DSBA"/>
    <property type="match status" value="1"/>
</dbReference>
<keyword evidence="5 7" id="KW-1015">Disulfide bond</keyword>
<evidence type="ECO:0000256" key="5">
    <source>
        <dbReference type="ARBA" id="ARBA00023157"/>
    </source>
</evidence>
<dbReference type="PROSITE" id="PS51318">
    <property type="entry name" value="TAT"/>
    <property type="match status" value="1"/>
</dbReference>
<feature type="domain" description="Thioredoxin" evidence="10">
    <location>
        <begin position="13"/>
        <end position="203"/>
    </location>
</feature>
<dbReference type="InterPro" id="IPR001853">
    <property type="entry name" value="DSBA-like_thioredoxin_dom"/>
</dbReference>
<feature type="disulfide bond" description="Redox-active" evidence="8">
    <location>
        <begin position="58"/>
        <end position="61"/>
    </location>
</feature>
<dbReference type="Proteomes" id="UP000270626">
    <property type="component" value="Unassembled WGS sequence"/>
</dbReference>
<keyword evidence="12" id="KW-1185">Reference proteome</keyword>
<dbReference type="InterPro" id="IPR017937">
    <property type="entry name" value="Thioredoxin_CS"/>
</dbReference>
<proteinExistence type="inferred from homology"/>
<dbReference type="CDD" id="cd03019">
    <property type="entry name" value="DsbA_DsbA"/>
    <property type="match status" value="1"/>
</dbReference>
<dbReference type="PROSITE" id="PS00194">
    <property type="entry name" value="THIOREDOXIN_1"/>
    <property type="match status" value="1"/>
</dbReference>
<dbReference type="OrthoDB" id="9784896at2"/>
<comment type="similarity">
    <text evidence="2">Belongs to the thioredoxin family. DsbA subfamily.</text>
</comment>
<dbReference type="PROSITE" id="PS51352">
    <property type="entry name" value="THIOREDOXIN_2"/>
    <property type="match status" value="1"/>
</dbReference>
<feature type="signal peptide" evidence="9">
    <location>
        <begin position="1"/>
        <end position="26"/>
    </location>
</feature>
<dbReference type="InterPro" id="IPR023205">
    <property type="entry name" value="DsbA/DsbL"/>
</dbReference>
<dbReference type="PANTHER" id="PTHR35891:SF3">
    <property type="entry name" value="THIOL:DISULFIDE INTERCHANGE PROTEIN DSBL"/>
    <property type="match status" value="1"/>
</dbReference>
<dbReference type="InterPro" id="IPR050824">
    <property type="entry name" value="Thiol_disulfide_DsbA"/>
</dbReference>
<dbReference type="EMBL" id="RBXP01000001">
    <property type="protein sequence ID" value="RKT63048.1"/>
    <property type="molecule type" value="Genomic_DNA"/>
</dbReference>
<evidence type="ECO:0000256" key="2">
    <source>
        <dbReference type="ARBA" id="ARBA00005791"/>
    </source>
</evidence>
<dbReference type="GO" id="GO:0015036">
    <property type="term" value="F:disulfide oxidoreductase activity"/>
    <property type="evidence" value="ECO:0007669"/>
    <property type="project" value="UniProtKB-ARBA"/>
</dbReference>
<dbReference type="SUPFAM" id="SSF52833">
    <property type="entry name" value="Thioredoxin-like"/>
    <property type="match status" value="1"/>
</dbReference>
<dbReference type="GO" id="GO:0042597">
    <property type="term" value="C:periplasmic space"/>
    <property type="evidence" value="ECO:0007669"/>
    <property type="project" value="UniProtKB-SubCell"/>
</dbReference>
<dbReference type="InterPro" id="IPR006311">
    <property type="entry name" value="TAT_signal"/>
</dbReference>
<keyword evidence="4 7" id="KW-0574">Periplasm</keyword>
<comment type="caution">
    <text evidence="11">The sequence shown here is derived from an EMBL/GenBank/DDBJ whole genome shotgun (WGS) entry which is preliminary data.</text>
</comment>
<evidence type="ECO:0000313" key="12">
    <source>
        <dbReference type="Proteomes" id="UP000270626"/>
    </source>
</evidence>
<dbReference type="RefSeq" id="WP_121456531.1">
    <property type="nucleotide sequence ID" value="NZ_RBXP01000001.1"/>
</dbReference>
<evidence type="ECO:0000256" key="8">
    <source>
        <dbReference type="PIRSR" id="PIRSR001488-1"/>
    </source>
</evidence>
<dbReference type="AlphaFoldDB" id="A0A495WTH5"/>
<keyword evidence="6" id="KW-0676">Redox-active center</keyword>
<evidence type="ECO:0000256" key="7">
    <source>
        <dbReference type="PIRNR" id="PIRNR001488"/>
    </source>
</evidence>
<evidence type="ECO:0000256" key="6">
    <source>
        <dbReference type="ARBA" id="ARBA00023284"/>
    </source>
</evidence>
<dbReference type="InterPro" id="IPR013766">
    <property type="entry name" value="Thioredoxin_domain"/>
</dbReference>
<keyword evidence="3 9" id="KW-0732">Signal</keyword>
<reference evidence="11 12" key="1">
    <citation type="submission" date="2018-10" db="EMBL/GenBank/DDBJ databases">
        <title>Genomic Encyclopedia of Type Strains, Phase IV (KMG-IV): sequencing the most valuable type-strain genomes for metagenomic binning, comparative biology and taxonomic classification.</title>
        <authorList>
            <person name="Goeker M."/>
        </authorList>
    </citation>
    <scope>NUCLEOTIDE SEQUENCE [LARGE SCALE GENOMIC DNA]</scope>
    <source>
        <strain evidence="11 12">DSM 23841</strain>
    </source>
</reference>
<dbReference type="Gene3D" id="3.40.30.10">
    <property type="entry name" value="Glutaredoxin"/>
    <property type="match status" value="1"/>
</dbReference>
<evidence type="ECO:0000256" key="9">
    <source>
        <dbReference type="SAM" id="SignalP"/>
    </source>
</evidence>
<protein>
    <recommendedName>
        <fullName evidence="7">Thiol:disulfide interchange protein</fullName>
    </recommendedName>
</protein>
<evidence type="ECO:0000256" key="4">
    <source>
        <dbReference type="ARBA" id="ARBA00022764"/>
    </source>
</evidence>
<dbReference type="PIRSF" id="PIRSF001488">
    <property type="entry name" value="Tdi_protein"/>
    <property type="match status" value="1"/>
</dbReference>
<comment type="subcellular location">
    <subcellularLocation>
        <location evidence="1 7">Periplasm</location>
    </subcellularLocation>
</comment>
<evidence type="ECO:0000256" key="3">
    <source>
        <dbReference type="ARBA" id="ARBA00022729"/>
    </source>
</evidence>
<accession>A0A495WTH5</accession>
<dbReference type="InterPro" id="IPR036249">
    <property type="entry name" value="Thioredoxin-like_sf"/>
</dbReference>
<name>A0A495WTH5_9RHOO</name>
<sequence>MEFDRRRFVSAALALGAAAAAGPVAAQSAGREFAVLNQAQPTDEPGKVEVLEFFSYGCPHCADFNPLLTLWAAKLPADVVLRKVPVSFGRAAWGNAAKLFYALEVTGDLKRLEADVFKAIHQERTNLFDEKTITAWVTARGVDGKKFTEAFGSFGVQSKLRRGDQLAHAYKIEGVPALAVDGKFLIATLPFDQQLAVADKLIARARSEKAGKK</sequence>
<gene>
    <name evidence="11" type="ORF">DFR40_0097</name>
</gene>